<dbReference type="Proteomes" id="UP000178129">
    <property type="component" value="Unassembled WGS sequence"/>
</dbReference>
<dbReference type="GO" id="GO:0005524">
    <property type="term" value="F:ATP binding"/>
    <property type="evidence" value="ECO:0007669"/>
    <property type="project" value="InterPro"/>
</dbReference>
<protein>
    <recommendedName>
        <fullName evidence="1">Protein kinase domain-containing protein</fullName>
    </recommendedName>
</protein>
<reference evidence="3" key="1">
    <citation type="submission" date="2016-03" db="EMBL/GenBank/DDBJ databases">
        <authorList>
            <person name="Ploux O."/>
        </authorList>
    </citation>
    <scope>NUCLEOTIDE SEQUENCE [LARGE SCALE GENOMIC DNA]</scope>
    <source>
        <strain evidence="3">UK7</strain>
    </source>
</reference>
<dbReference type="PANTHER" id="PTHR44167">
    <property type="entry name" value="OVARIAN-SPECIFIC SERINE/THREONINE-PROTEIN KINASE LOK-RELATED"/>
    <property type="match status" value="1"/>
</dbReference>
<evidence type="ECO:0000313" key="3">
    <source>
        <dbReference type="Proteomes" id="UP000178129"/>
    </source>
</evidence>
<dbReference type="GO" id="GO:0044773">
    <property type="term" value="P:mitotic DNA damage checkpoint signaling"/>
    <property type="evidence" value="ECO:0007669"/>
    <property type="project" value="TreeGrafter"/>
</dbReference>
<dbReference type="GO" id="GO:0004674">
    <property type="term" value="F:protein serine/threonine kinase activity"/>
    <property type="evidence" value="ECO:0007669"/>
    <property type="project" value="TreeGrafter"/>
</dbReference>
<organism evidence="2 3">
    <name type="scientific">Rhynchosporium graminicola</name>
    <dbReference type="NCBI Taxonomy" id="2792576"/>
    <lineage>
        <taxon>Eukaryota</taxon>
        <taxon>Fungi</taxon>
        <taxon>Dikarya</taxon>
        <taxon>Ascomycota</taxon>
        <taxon>Pezizomycotina</taxon>
        <taxon>Leotiomycetes</taxon>
        <taxon>Helotiales</taxon>
        <taxon>Ploettnerulaceae</taxon>
        <taxon>Rhynchosporium</taxon>
    </lineage>
</organism>
<dbReference type="SMART" id="SM00220">
    <property type="entry name" value="S_TKc"/>
    <property type="match status" value="1"/>
</dbReference>
<dbReference type="EMBL" id="FJUW01000017">
    <property type="protein sequence ID" value="CZS99685.1"/>
    <property type="molecule type" value="Genomic_DNA"/>
</dbReference>
<dbReference type="PANTHER" id="PTHR44167:SF24">
    <property type="entry name" value="SERINE_THREONINE-PROTEIN KINASE CHK2"/>
    <property type="match status" value="1"/>
</dbReference>
<evidence type="ECO:0000259" key="1">
    <source>
        <dbReference type="PROSITE" id="PS50011"/>
    </source>
</evidence>
<comment type="caution">
    <text evidence="2">The sequence shown here is derived from an EMBL/GenBank/DDBJ whole genome shotgun (WGS) entry which is preliminary data.</text>
</comment>
<dbReference type="AlphaFoldDB" id="A0A1E1KNV4"/>
<dbReference type="Pfam" id="PF00069">
    <property type="entry name" value="Pkinase"/>
    <property type="match status" value="1"/>
</dbReference>
<gene>
    <name evidence="2" type="ORF">RCO7_07963</name>
</gene>
<proteinExistence type="predicted"/>
<dbReference type="SUPFAM" id="SSF56112">
    <property type="entry name" value="Protein kinase-like (PK-like)"/>
    <property type="match status" value="1"/>
</dbReference>
<evidence type="ECO:0000313" key="2">
    <source>
        <dbReference type="EMBL" id="CZS99685.1"/>
    </source>
</evidence>
<dbReference type="GO" id="GO:0005634">
    <property type="term" value="C:nucleus"/>
    <property type="evidence" value="ECO:0007669"/>
    <property type="project" value="TreeGrafter"/>
</dbReference>
<dbReference type="PROSITE" id="PS50011">
    <property type="entry name" value="PROTEIN_KINASE_DOM"/>
    <property type="match status" value="1"/>
</dbReference>
<feature type="domain" description="Protein kinase" evidence="1">
    <location>
        <begin position="1"/>
        <end position="249"/>
    </location>
</feature>
<dbReference type="STRING" id="914237.A0A1E1KNV4"/>
<dbReference type="Gene3D" id="1.10.510.10">
    <property type="entry name" value="Transferase(Phosphotransferase) domain 1"/>
    <property type="match status" value="1"/>
</dbReference>
<dbReference type="InParanoid" id="A0A1E1KNV4"/>
<name>A0A1E1KNV4_9HELO</name>
<dbReference type="InterPro" id="IPR011009">
    <property type="entry name" value="Kinase-like_dom_sf"/>
</dbReference>
<dbReference type="InterPro" id="IPR000719">
    <property type="entry name" value="Prot_kinase_dom"/>
</dbReference>
<accession>A0A1E1KNV4</accession>
<sequence>MHIDDNEFQFILIYKYFRHDLLALIEEHPDFPAAGIKKILDSVAKAINEFRDKDWIHIDIKPNNIFVDWTRDNQGIQTVQDVALGDFDIAFKSENRLALRTRIAIGDMFWRSPEGQTATGVTKASDIFSFGLVCLSALGASELPPPKNIQPFLTKNPKPEPEVLCRHFIYFDPLSKGLLQQFDDNWRDALRNIAAEAESIGVTEPEMRFQSWRETTYFSSEAKSMIPGMINLDPGARPTIDEVLRHQWWISNETQTERTG</sequence>
<keyword evidence="3" id="KW-1185">Reference proteome</keyword>